<evidence type="ECO:0000313" key="3">
    <source>
        <dbReference type="Proteomes" id="UP001159363"/>
    </source>
</evidence>
<dbReference type="EMBL" id="JARBHB010000004">
    <property type="protein sequence ID" value="KAJ8885147.1"/>
    <property type="molecule type" value="Genomic_DNA"/>
</dbReference>
<dbReference type="Proteomes" id="UP001159363">
    <property type="component" value="Chromosome X"/>
</dbReference>
<sequence length="282" mass="30973">MLTNESAVAIVDRLDLPGPLTSTINVRSCTDVDTLPPLAAISAEYHVIVVENTPLHQICSYDSDKCGHELHFNDLFGSGILIEGLRIVDIAFFLQKFNKASKHNPAFGCSLSNMAVTKEIRKGFISRLIFHCNKCNTDLTVPTHNTESSSKIDVNLRAVTGVMRIGAGYSHLEEFCACLGVPCMVAGMYSEIHTTRYVMDGRKHTEKKEIAATEKLREAAQEEAAIAVTNGEVDEQGIPLLTVVADGSWSKRSYKTKYYALSGVAAIVGYHNRKDPFYGNVK</sequence>
<dbReference type="InterPro" id="IPR049012">
    <property type="entry name" value="Mutator_transp_dom"/>
</dbReference>
<reference evidence="2 3" key="1">
    <citation type="submission" date="2023-02" db="EMBL/GenBank/DDBJ databases">
        <title>LHISI_Scaffold_Assembly.</title>
        <authorList>
            <person name="Stuart O.P."/>
            <person name="Cleave R."/>
            <person name="Magrath M.J.L."/>
            <person name="Mikheyev A.S."/>
        </authorList>
    </citation>
    <scope>NUCLEOTIDE SEQUENCE [LARGE SCALE GENOMIC DNA]</scope>
    <source>
        <strain evidence="2">Daus_M_001</strain>
        <tissue evidence="2">Leg muscle</tissue>
    </source>
</reference>
<accession>A0ABQ9HLD9</accession>
<evidence type="ECO:0000259" key="1">
    <source>
        <dbReference type="Pfam" id="PF20700"/>
    </source>
</evidence>
<gene>
    <name evidence="2" type="ORF">PR048_011343</name>
</gene>
<feature type="domain" description="Mutator-like transposase" evidence="1">
    <location>
        <begin position="84"/>
        <end position="273"/>
    </location>
</feature>
<dbReference type="Pfam" id="PF20700">
    <property type="entry name" value="Mutator"/>
    <property type="match status" value="1"/>
</dbReference>
<name>A0ABQ9HLD9_9NEOP</name>
<keyword evidence="3" id="KW-1185">Reference proteome</keyword>
<organism evidence="2 3">
    <name type="scientific">Dryococelus australis</name>
    <dbReference type="NCBI Taxonomy" id="614101"/>
    <lineage>
        <taxon>Eukaryota</taxon>
        <taxon>Metazoa</taxon>
        <taxon>Ecdysozoa</taxon>
        <taxon>Arthropoda</taxon>
        <taxon>Hexapoda</taxon>
        <taxon>Insecta</taxon>
        <taxon>Pterygota</taxon>
        <taxon>Neoptera</taxon>
        <taxon>Polyneoptera</taxon>
        <taxon>Phasmatodea</taxon>
        <taxon>Verophasmatodea</taxon>
        <taxon>Anareolatae</taxon>
        <taxon>Phasmatidae</taxon>
        <taxon>Eurycanthinae</taxon>
        <taxon>Dryococelus</taxon>
    </lineage>
</organism>
<proteinExistence type="predicted"/>
<comment type="caution">
    <text evidence="2">The sequence shown here is derived from an EMBL/GenBank/DDBJ whole genome shotgun (WGS) entry which is preliminary data.</text>
</comment>
<protein>
    <recommendedName>
        <fullName evidence="1">Mutator-like transposase domain-containing protein</fullName>
    </recommendedName>
</protein>
<evidence type="ECO:0000313" key="2">
    <source>
        <dbReference type="EMBL" id="KAJ8885147.1"/>
    </source>
</evidence>